<organism evidence="2 3">
    <name type="scientific">Streptomyces olivaceiscleroticus</name>
    <dbReference type="NCBI Taxonomy" id="68245"/>
    <lineage>
        <taxon>Bacteria</taxon>
        <taxon>Bacillati</taxon>
        <taxon>Actinomycetota</taxon>
        <taxon>Actinomycetes</taxon>
        <taxon>Kitasatosporales</taxon>
        <taxon>Streptomycetaceae</taxon>
        <taxon>Streptomyces</taxon>
    </lineage>
</organism>
<reference evidence="2 3" key="1">
    <citation type="journal article" date="2019" name="Int. J. Syst. Evol. Microbiol.">
        <title>The Global Catalogue of Microorganisms (GCM) 10K type strain sequencing project: providing services to taxonomists for standard genome sequencing and annotation.</title>
        <authorList>
            <consortium name="The Broad Institute Genomics Platform"/>
            <consortium name="The Broad Institute Genome Sequencing Center for Infectious Disease"/>
            <person name="Wu L."/>
            <person name="Ma J."/>
        </authorList>
    </citation>
    <scope>NUCLEOTIDE SEQUENCE [LARGE SCALE GENOMIC DNA]</scope>
    <source>
        <strain evidence="2 3">JCM 4805</strain>
    </source>
</reference>
<feature type="region of interest" description="Disordered" evidence="1">
    <location>
        <begin position="1"/>
        <end position="32"/>
    </location>
</feature>
<evidence type="ECO:0000313" key="3">
    <source>
        <dbReference type="Proteomes" id="UP001500909"/>
    </source>
</evidence>
<dbReference type="EMBL" id="BAAABY010000045">
    <property type="protein sequence ID" value="GAA0489124.1"/>
    <property type="molecule type" value="Genomic_DNA"/>
</dbReference>
<evidence type="ECO:0000256" key="1">
    <source>
        <dbReference type="SAM" id="MobiDB-lite"/>
    </source>
</evidence>
<comment type="caution">
    <text evidence="2">The sequence shown here is derived from an EMBL/GenBank/DDBJ whole genome shotgun (WGS) entry which is preliminary data.</text>
</comment>
<protein>
    <submittedName>
        <fullName evidence="2">Uncharacterized protein</fullName>
    </submittedName>
</protein>
<dbReference type="Proteomes" id="UP001500909">
    <property type="component" value="Unassembled WGS sequence"/>
</dbReference>
<proteinExistence type="predicted"/>
<evidence type="ECO:0000313" key="2">
    <source>
        <dbReference type="EMBL" id="GAA0489124.1"/>
    </source>
</evidence>
<gene>
    <name evidence="2" type="ORF">GCM10010361_62920</name>
</gene>
<keyword evidence="3" id="KW-1185">Reference proteome</keyword>
<feature type="region of interest" description="Disordered" evidence="1">
    <location>
        <begin position="44"/>
        <end position="76"/>
    </location>
</feature>
<feature type="compositionally biased region" description="Basic residues" evidence="1">
    <location>
        <begin position="45"/>
        <end position="55"/>
    </location>
</feature>
<name>A0ABN1B2W0_9ACTN</name>
<accession>A0ABN1B2W0</accession>
<sequence length="76" mass="7954">MTVIGAPLPAPAALPEAPGSEPQPVSKDASTAVHAVAERIAVARWQKRGKERRRPVMSPHFSGQDGTPECCPGNGK</sequence>